<gene>
    <name evidence="4" type="ORF">CAPTEDRAFT_221381</name>
</gene>
<dbReference type="Gene3D" id="2.60.120.260">
    <property type="entry name" value="Galactose-binding domain-like"/>
    <property type="match status" value="1"/>
</dbReference>
<evidence type="ECO:0000313" key="5">
    <source>
        <dbReference type="EnsemblMetazoa" id="CapteP221381"/>
    </source>
</evidence>
<dbReference type="CDD" id="cd00057">
    <property type="entry name" value="FA58C"/>
    <property type="match status" value="1"/>
</dbReference>
<evidence type="ECO:0000313" key="4">
    <source>
        <dbReference type="EMBL" id="ELU01282.1"/>
    </source>
</evidence>
<evidence type="ECO:0000259" key="3">
    <source>
        <dbReference type="PROSITE" id="PS50022"/>
    </source>
</evidence>
<dbReference type="InterPro" id="IPR008979">
    <property type="entry name" value="Galactose-bd-like_sf"/>
</dbReference>
<name>R7UDD7_CAPTE</name>
<evidence type="ECO:0000313" key="6">
    <source>
        <dbReference type="Proteomes" id="UP000014760"/>
    </source>
</evidence>
<dbReference type="STRING" id="283909.R7UDD7"/>
<dbReference type="PROSITE" id="PS50022">
    <property type="entry name" value="FA58C_3"/>
    <property type="match status" value="1"/>
</dbReference>
<feature type="domain" description="F5/8 type C" evidence="3">
    <location>
        <begin position="27"/>
        <end position="171"/>
    </location>
</feature>
<dbReference type="SMART" id="SM00231">
    <property type="entry name" value="FA58C"/>
    <property type="match status" value="1"/>
</dbReference>
<reference evidence="5" key="3">
    <citation type="submission" date="2015-06" db="UniProtKB">
        <authorList>
            <consortium name="EnsemblMetazoa"/>
        </authorList>
    </citation>
    <scope>IDENTIFICATION</scope>
</reference>
<proteinExistence type="predicted"/>
<evidence type="ECO:0000256" key="2">
    <source>
        <dbReference type="SAM" id="SignalP"/>
    </source>
</evidence>
<dbReference type="SUPFAM" id="SSF49785">
    <property type="entry name" value="Galactose-binding domain-like"/>
    <property type="match status" value="1"/>
</dbReference>
<dbReference type="Proteomes" id="UP000014760">
    <property type="component" value="Unassembled WGS sequence"/>
</dbReference>
<keyword evidence="6" id="KW-1185">Reference proteome</keyword>
<dbReference type="Pfam" id="PF00754">
    <property type="entry name" value="F5_F8_type_C"/>
    <property type="match status" value="1"/>
</dbReference>
<protein>
    <recommendedName>
        <fullName evidence="3">F5/8 type C domain-containing protein</fullName>
    </recommendedName>
</protein>
<dbReference type="EMBL" id="AMQN01025678">
    <property type="status" value="NOT_ANNOTATED_CDS"/>
    <property type="molecule type" value="Genomic_DNA"/>
</dbReference>
<dbReference type="AlphaFoldDB" id="R7UDD7"/>
<keyword evidence="2" id="KW-0732">Signal</keyword>
<sequence length="285" mass="31930">MSGNIATNIFMLFLSLRPEIIESSTSCQCVGYAPLICNVGDAQLSASSEYDAEYGARYSRWSEVGWSAGNDHSSWISVDLTENKRIGGVVTLASQYDEYVKSYIIQYRLEGSAAWVDYTDASETTVTFMGNENRRDPVLNKFQEQIYARYIRLLPLTYSVWPSLRWELLECTKNILPHSTQDINPATALCGSNSSSCVPIINNRIRLQWKGLKTLMNSANFVLLGKSLICSHYFISMGIEWTSIGCEVHYDLCRIQGAKEKGNCQVSEGESSGPAIQPATLDHWR</sequence>
<accession>R7UDD7</accession>
<evidence type="ECO:0000256" key="1">
    <source>
        <dbReference type="SAM" id="MobiDB-lite"/>
    </source>
</evidence>
<feature type="chain" id="PRO_5008787893" description="F5/8 type C domain-containing protein" evidence="2">
    <location>
        <begin position="24"/>
        <end position="285"/>
    </location>
</feature>
<reference evidence="6" key="1">
    <citation type="submission" date="2012-12" db="EMBL/GenBank/DDBJ databases">
        <authorList>
            <person name="Hellsten U."/>
            <person name="Grimwood J."/>
            <person name="Chapman J.A."/>
            <person name="Shapiro H."/>
            <person name="Aerts A."/>
            <person name="Otillar R.P."/>
            <person name="Terry A.Y."/>
            <person name="Boore J.L."/>
            <person name="Simakov O."/>
            <person name="Marletaz F."/>
            <person name="Cho S.-J."/>
            <person name="Edsinger-Gonzales E."/>
            <person name="Havlak P."/>
            <person name="Kuo D.-H."/>
            <person name="Larsson T."/>
            <person name="Lv J."/>
            <person name="Arendt D."/>
            <person name="Savage R."/>
            <person name="Osoegawa K."/>
            <person name="de Jong P."/>
            <person name="Lindberg D.R."/>
            <person name="Seaver E.C."/>
            <person name="Weisblat D.A."/>
            <person name="Putnam N.H."/>
            <person name="Grigoriev I.V."/>
            <person name="Rokhsar D.S."/>
        </authorList>
    </citation>
    <scope>NUCLEOTIDE SEQUENCE</scope>
    <source>
        <strain evidence="6">I ESC-2004</strain>
    </source>
</reference>
<feature type="signal peptide" evidence="2">
    <location>
        <begin position="1"/>
        <end position="23"/>
    </location>
</feature>
<dbReference type="HOGENOM" id="CLU_053033_0_0_1"/>
<dbReference type="OrthoDB" id="6049633at2759"/>
<feature type="region of interest" description="Disordered" evidence="1">
    <location>
        <begin position="265"/>
        <end position="285"/>
    </location>
</feature>
<dbReference type="InterPro" id="IPR000421">
    <property type="entry name" value="FA58C"/>
</dbReference>
<dbReference type="PANTHER" id="PTHR24543:SF325">
    <property type="entry name" value="F5_8 TYPE C DOMAIN-CONTAINING PROTEIN"/>
    <property type="match status" value="1"/>
</dbReference>
<dbReference type="PANTHER" id="PTHR24543">
    <property type="entry name" value="MULTICOPPER OXIDASE-RELATED"/>
    <property type="match status" value="1"/>
</dbReference>
<organism evidence="4">
    <name type="scientific">Capitella teleta</name>
    <name type="common">Polychaete worm</name>
    <dbReference type="NCBI Taxonomy" id="283909"/>
    <lineage>
        <taxon>Eukaryota</taxon>
        <taxon>Metazoa</taxon>
        <taxon>Spiralia</taxon>
        <taxon>Lophotrochozoa</taxon>
        <taxon>Annelida</taxon>
        <taxon>Polychaeta</taxon>
        <taxon>Sedentaria</taxon>
        <taxon>Scolecida</taxon>
        <taxon>Capitellidae</taxon>
        <taxon>Capitella</taxon>
    </lineage>
</organism>
<dbReference type="EnsemblMetazoa" id="CapteT221381">
    <property type="protein sequence ID" value="CapteP221381"/>
    <property type="gene ID" value="CapteG221381"/>
</dbReference>
<reference evidence="4 6" key="2">
    <citation type="journal article" date="2013" name="Nature">
        <title>Insights into bilaterian evolution from three spiralian genomes.</title>
        <authorList>
            <person name="Simakov O."/>
            <person name="Marletaz F."/>
            <person name="Cho S.J."/>
            <person name="Edsinger-Gonzales E."/>
            <person name="Havlak P."/>
            <person name="Hellsten U."/>
            <person name="Kuo D.H."/>
            <person name="Larsson T."/>
            <person name="Lv J."/>
            <person name="Arendt D."/>
            <person name="Savage R."/>
            <person name="Osoegawa K."/>
            <person name="de Jong P."/>
            <person name="Grimwood J."/>
            <person name="Chapman J.A."/>
            <person name="Shapiro H."/>
            <person name="Aerts A."/>
            <person name="Otillar R.P."/>
            <person name="Terry A.Y."/>
            <person name="Boore J.L."/>
            <person name="Grigoriev I.V."/>
            <person name="Lindberg D.R."/>
            <person name="Seaver E.C."/>
            <person name="Weisblat D.A."/>
            <person name="Putnam N.H."/>
            <person name="Rokhsar D.S."/>
        </authorList>
    </citation>
    <scope>NUCLEOTIDE SEQUENCE</scope>
    <source>
        <strain evidence="4 6">I ESC-2004</strain>
    </source>
</reference>
<dbReference type="EMBL" id="KB305216">
    <property type="protein sequence ID" value="ELU01282.1"/>
    <property type="molecule type" value="Genomic_DNA"/>
</dbReference>